<sequence length="80" mass="8311">LVRSRLDGARLVAFSSGHAFSLRVQIESLRSLALGRTAHEHARYGAVDAALGGALGGALAVDLVLPALRRSGTAHIARVL</sequence>
<name>A0AAN5CIF6_9BILA</name>
<proteinExistence type="predicted"/>
<dbReference type="EMBL" id="BTRK01000004">
    <property type="protein sequence ID" value="GMR45017.1"/>
    <property type="molecule type" value="Genomic_DNA"/>
</dbReference>
<gene>
    <name evidence="1" type="ORF">PMAYCL1PPCAC_15212</name>
</gene>
<organism evidence="1 2">
    <name type="scientific">Pristionchus mayeri</name>
    <dbReference type="NCBI Taxonomy" id="1317129"/>
    <lineage>
        <taxon>Eukaryota</taxon>
        <taxon>Metazoa</taxon>
        <taxon>Ecdysozoa</taxon>
        <taxon>Nematoda</taxon>
        <taxon>Chromadorea</taxon>
        <taxon>Rhabditida</taxon>
        <taxon>Rhabditina</taxon>
        <taxon>Diplogasteromorpha</taxon>
        <taxon>Diplogasteroidea</taxon>
        <taxon>Neodiplogasteridae</taxon>
        <taxon>Pristionchus</taxon>
    </lineage>
</organism>
<evidence type="ECO:0000313" key="1">
    <source>
        <dbReference type="EMBL" id="GMR45017.1"/>
    </source>
</evidence>
<reference evidence="2" key="1">
    <citation type="submission" date="2022-10" db="EMBL/GenBank/DDBJ databases">
        <title>Genome assembly of Pristionchus species.</title>
        <authorList>
            <person name="Yoshida K."/>
            <person name="Sommer R.J."/>
        </authorList>
    </citation>
    <scope>NUCLEOTIDE SEQUENCE [LARGE SCALE GENOMIC DNA]</scope>
    <source>
        <strain evidence="2">RS5460</strain>
    </source>
</reference>
<comment type="caution">
    <text evidence="1">The sequence shown here is derived from an EMBL/GenBank/DDBJ whole genome shotgun (WGS) entry which is preliminary data.</text>
</comment>
<evidence type="ECO:0000313" key="2">
    <source>
        <dbReference type="Proteomes" id="UP001328107"/>
    </source>
</evidence>
<accession>A0AAN5CIF6</accession>
<dbReference type="AlphaFoldDB" id="A0AAN5CIF6"/>
<protein>
    <submittedName>
        <fullName evidence="1">Uncharacterized protein</fullName>
    </submittedName>
</protein>
<dbReference type="Proteomes" id="UP001328107">
    <property type="component" value="Unassembled WGS sequence"/>
</dbReference>
<keyword evidence="2" id="KW-1185">Reference proteome</keyword>
<feature type="non-terminal residue" evidence="1">
    <location>
        <position position="80"/>
    </location>
</feature>
<feature type="non-terminal residue" evidence="1">
    <location>
        <position position="1"/>
    </location>
</feature>